<protein>
    <recommendedName>
        <fullName evidence="5">Cohesin domain-containing protein</fullName>
    </recommendedName>
</protein>
<gene>
    <name evidence="3" type="ORF">IAC39_00735</name>
</gene>
<name>A0A9D1GSQ7_9FIRM</name>
<reference evidence="3" key="2">
    <citation type="journal article" date="2021" name="PeerJ">
        <title>Extensive microbial diversity within the chicken gut microbiome revealed by metagenomics and culture.</title>
        <authorList>
            <person name="Gilroy R."/>
            <person name="Ravi A."/>
            <person name="Getino M."/>
            <person name="Pursley I."/>
            <person name="Horton D.L."/>
            <person name="Alikhan N.F."/>
            <person name="Baker D."/>
            <person name="Gharbi K."/>
            <person name="Hall N."/>
            <person name="Watson M."/>
            <person name="Adriaenssens E.M."/>
            <person name="Foster-Nyarko E."/>
            <person name="Jarju S."/>
            <person name="Secka A."/>
            <person name="Antonio M."/>
            <person name="Oren A."/>
            <person name="Chaudhuri R.R."/>
            <person name="La Ragione R."/>
            <person name="Hildebrand F."/>
            <person name="Pallen M.J."/>
        </authorList>
    </citation>
    <scope>NUCLEOTIDE SEQUENCE</scope>
    <source>
        <strain evidence="3">CHK33-4379</strain>
    </source>
</reference>
<dbReference type="Proteomes" id="UP000824136">
    <property type="component" value="Unassembled WGS sequence"/>
</dbReference>
<dbReference type="EMBL" id="DVLL01000004">
    <property type="protein sequence ID" value="HIT58242.1"/>
    <property type="molecule type" value="Genomic_DNA"/>
</dbReference>
<comment type="caution">
    <text evidence="3">The sequence shown here is derived from an EMBL/GenBank/DDBJ whole genome shotgun (WGS) entry which is preliminary data.</text>
</comment>
<evidence type="ECO:0000256" key="1">
    <source>
        <dbReference type="SAM" id="MobiDB-lite"/>
    </source>
</evidence>
<keyword evidence="2" id="KW-0812">Transmembrane</keyword>
<dbReference type="SUPFAM" id="SSF49384">
    <property type="entry name" value="Carbohydrate-binding domain"/>
    <property type="match status" value="1"/>
</dbReference>
<proteinExistence type="predicted"/>
<accession>A0A9D1GSQ7</accession>
<evidence type="ECO:0008006" key="5">
    <source>
        <dbReference type="Google" id="ProtNLM"/>
    </source>
</evidence>
<feature type="transmembrane region" description="Helical" evidence="2">
    <location>
        <begin position="301"/>
        <end position="321"/>
    </location>
</feature>
<organism evidence="3 4">
    <name type="scientific">Candidatus Faeciplasma pullistercoris</name>
    <dbReference type="NCBI Taxonomy" id="2840800"/>
    <lineage>
        <taxon>Bacteria</taxon>
        <taxon>Bacillati</taxon>
        <taxon>Bacillota</taxon>
        <taxon>Clostridia</taxon>
        <taxon>Eubacteriales</taxon>
        <taxon>Oscillospiraceae</taxon>
        <taxon>Oscillospiraceae incertae sedis</taxon>
        <taxon>Candidatus Faeciplasma</taxon>
    </lineage>
</organism>
<reference evidence="3" key="1">
    <citation type="submission" date="2020-10" db="EMBL/GenBank/DDBJ databases">
        <authorList>
            <person name="Gilroy R."/>
        </authorList>
    </citation>
    <scope>NUCLEOTIDE SEQUENCE</scope>
    <source>
        <strain evidence="3">CHK33-4379</strain>
    </source>
</reference>
<dbReference type="GO" id="GO:0030246">
    <property type="term" value="F:carbohydrate binding"/>
    <property type="evidence" value="ECO:0007669"/>
    <property type="project" value="InterPro"/>
</dbReference>
<sequence length="335" mass="34650">MMIRRLTMSILTVIIVTVMSVPAFAFGSTKVGTLSMEQANGSASGGLVTIQLSIESNPGLNRLEVQLIYDSNAMTFAGVSNSGVFANCDSTPSTGVVNLSFSTGFDTAQSGKIADIVFFVTNPLAQNSQVTAIPQEAYNSSGVAVTVYGSSLAGINLSEEENINVDEGNIDGNGNDDDIVLDDGDNGDIVLDEDEDEEIVVKDEEDTTTVTTTEATTTTRATTTTKVTTTKATTTTTEPTAATTTQAITTATQVTTLAVTTTPETTAMPQTTETSASVTAGSEDSSAASTDSSPKATGGTVAAAIVILVLTVAVAVGIEFIRKKGGIEYIKRFLK</sequence>
<dbReference type="AlphaFoldDB" id="A0A9D1GSQ7"/>
<feature type="compositionally biased region" description="Low complexity" evidence="1">
    <location>
        <begin position="263"/>
        <end position="293"/>
    </location>
</feature>
<evidence type="ECO:0000256" key="2">
    <source>
        <dbReference type="SAM" id="Phobius"/>
    </source>
</evidence>
<feature type="region of interest" description="Disordered" evidence="1">
    <location>
        <begin position="263"/>
        <end position="297"/>
    </location>
</feature>
<dbReference type="InterPro" id="IPR008965">
    <property type="entry name" value="CBM2/CBM3_carb-bd_dom_sf"/>
</dbReference>
<evidence type="ECO:0000313" key="4">
    <source>
        <dbReference type="Proteomes" id="UP000824136"/>
    </source>
</evidence>
<keyword evidence="2" id="KW-0472">Membrane</keyword>
<keyword evidence="2" id="KW-1133">Transmembrane helix</keyword>
<evidence type="ECO:0000313" key="3">
    <source>
        <dbReference type="EMBL" id="HIT58242.1"/>
    </source>
</evidence>
<dbReference type="Gene3D" id="2.60.40.680">
    <property type="match status" value="1"/>
</dbReference>